<protein>
    <recommendedName>
        <fullName evidence="10">Xylose transport system permease protein XylH</fullName>
    </recommendedName>
</protein>
<feature type="transmembrane region" description="Helical" evidence="11">
    <location>
        <begin position="236"/>
        <end position="254"/>
    </location>
</feature>
<evidence type="ECO:0000256" key="3">
    <source>
        <dbReference type="ARBA" id="ARBA00022475"/>
    </source>
</evidence>
<proteinExistence type="predicted"/>
<keyword evidence="5" id="KW-0762">Sugar transport</keyword>
<reference evidence="12 13" key="1">
    <citation type="submission" date="2020-10" db="EMBL/GenBank/DDBJ databases">
        <title>Myceligenerans pegani sp. nov., an endophytic actinomycete isolated from Peganum harmala L. in Xinjiang, China.</title>
        <authorList>
            <person name="Xin L."/>
        </authorList>
    </citation>
    <scope>NUCLEOTIDE SEQUENCE [LARGE SCALE GENOMIC DNA]</scope>
    <source>
        <strain evidence="12 13">TRM65318</strain>
    </source>
</reference>
<dbReference type="CDD" id="cd06579">
    <property type="entry name" value="TM_PBP1_transp_AraH_like"/>
    <property type="match status" value="1"/>
</dbReference>
<evidence type="ECO:0000256" key="11">
    <source>
        <dbReference type="SAM" id="Phobius"/>
    </source>
</evidence>
<feature type="transmembrane region" description="Helical" evidence="11">
    <location>
        <begin position="124"/>
        <end position="145"/>
    </location>
</feature>
<dbReference type="RefSeq" id="WP_192865195.1">
    <property type="nucleotide sequence ID" value="NZ_JADAQT010000110.1"/>
</dbReference>
<keyword evidence="2" id="KW-0813">Transport</keyword>
<feature type="transmembrane region" description="Helical" evidence="11">
    <location>
        <begin position="284"/>
        <end position="303"/>
    </location>
</feature>
<dbReference type="PANTHER" id="PTHR32196">
    <property type="entry name" value="ABC TRANSPORTER PERMEASE PROTEIN YPHD-RELATED-RELATED"/>
    <property type="match status" value="1"/>
</dbReference>
<dbReference type="NCBIfam" id="NF040906">
    <property type="entry name" value="GguB"/>
    <property type="match status" value="1"/>
</dbReference>
<dbReference type="Pfam" id="PF02653">
    <property type="entry name" value="BPD_transp_2"/>
    <property type="match status" value="1"/>
</dbReference>
<comment type="subcellular location">
    <subcellularLocation>
        <location evidence="1">Cell membrane</location>
        <topology evidence="1">Multi-pass membrane protein</topology>
    </subcellularLocation>
</comment>
<evidence type="ECO:0000313" key="13">
    <source>
        <dbReference type="Proteomes" id="UP000625527"/>
    </source>
</evidence>
<comment type="caution">
    <text evidence="12">The sequence shown here is derived from an EMBL/GenBank/DDBJ whole genome shotgun (WGS) entry which is preliminary data.</text>
</comment>
<sequence>MTTIGNLKDLITQNVRSSGIAFAFVVIVGMFAFMTDGRLLSPGNLSNLVLQYSYILILAIGMLIVIVGGHIDLSVGSVVALTGAIAAVVVVREGFPWWVGVLAAVATGLLIGVWQGFWVAYVGIPAFIVTLAGMLLFRGLTLLVLDNMSLSPFPGEYGQIGRGFLNGLLGGYGYDTLTLLIFGIAVAGYAVASYRNRRAKLSYNQDVEAIWLFAAKIVLVAAVVMWFAWQLATSRGLPIVLIVLAALIIAYTMITKHSIFGRHVYAIGGNLAAAQLSGVRVKRVNFLIFLNMGFLASIAGIVFSSRSNAAQPGAGEMFELDAIAACFIGGAAVTGGIGTIPGAMIGGLIMAVMSNGMSLLGVDQSVQQVVKGLVLLLAVGFDIWNKKRAGARTA</sequence>
<feature type="transmembrane region" description="Helical" evidence="11">
    <location>
        <begin position="73"/>
        <end position="91"/>
    </location>
</feature>
<evidence type="ECO:0000256" key="2">
    <source>
        <dbReference type="ARBA" id="ARBA00022448"/>
    </source>
</evidence>
<evidence type="ECO:0000256" key="10">
    <source>
        <dbReference type="ARBA" id="ARBA00035686"/>
    </source>
</evidence>
<feature type="transmembrane region" description="Helical" evidence="11">
    <location>
        <begin position="165"/>
        <end position="189"/>
    </location>
</feature>
<evidence type="ECO:0000256" key="8">
    <source>
        <dbReference type="ARBA" id="ARBA00023136"/>
    </source>
</evidence>
<feature type="transmembrane region" description="Helical" evidence="11">
    <location>
        <begin position="209"/>
        <end position="229"/>
    </location>
</feature>
<keyword evidence="6 11" id="KW-0812">Transmembrane</keyword>
<evidence type="ECO:0000256" key="4">
    <source>
        <dbReference type="ARBA" id="ARBA00022519"/>
    </source>
</evidence>
<feature type="transmembrane region" description="Helical" evidence="11">
    <location>
        <begin position="98"/>
        <end position="118"/>
    </location>
</feature>
<keyword evidence="3" id="KW-1003">Cell membrane</keyword>
<keyword evidence="8 11" id="KW-0472">Membrane</keyword>
<evidence type="ECO:0000256" key="7">
    <source>
        <dbReference type="ARBA" id="ARBA00022989"/>
    </source>
</evidence>
<keyword evidence="13" id="KW-1185">Reference proteome</keyword>
<feature type="transmembrane region" description="Helical" evidence="11">
    <location>
        <begin position="324"/>
        <end position="353"/>
    </location>
</feature>
<organism evidence="12 13">
    <name type="scientific">Myceligenerans pegani</name>
    <dbReference type="NCBI Taxonomy" id="2776917"/>
    <lineage>
        <taxon>Bacteria</taxon>
        <taxon>Bacillati</taxon>
        <taxon>Actinomycetota</taxon>
        <taxon>Actinomycetes</taxon>
        <taxon>Micrococcales</taxon>
        <taxon>Promicromonosporaceae</taxon>
        <taxon>Myceligenerans</taxon>
    </lineage>
</organism>
<feature type="transmembrane region" description="Helical" evidence="11">
    <location>
        <begin position="49"/>
        <end position="67"/>
    </location>
</feature>
<comment type="function">
    <text evidence="9">Part of the binding-protein-dependent transport system for D-xylose. Probably responsible for the translocation of the substrate across the membrane.</text>
</comment>
<dbReference type="PANTHER" id="PTHR32196:SF32">
    <property type="entry name" value="XYLOSE TRANSPORT SYSTEM PERMEASE PROTEIN XYLH"/>
    <property type="match status" value="1"/>
</dbReference>
<dbReference type="EMBL" id="JADAQT010000110">
    <property type="protein sequence ID" value="MBE1878642.1"/>
    <property type="molecule type" value="Genomic_DNA"/>
</dbReference>
<accession>A0ABR9N4N7</accession>
<feature type="transmembrane region" description="Helical" evidence="11">
    <location>
        <begin position="20"/>
        <end position="37"/>
    </location>
</feature>
<evidence type="ECO:0000256" key="5">
    <source>
        <dbReference type="ARBA" id="ARBA00022597"/>
    </source>
</evidence>
<dbReference type="Proteomes" id="UP000625527">
    <property type="component" value="Unassembled WGS sequence"/>
</dbReference>
<dbReference type="InterPro" id="IPR001851">
    <property type="entry name" value="ABC_transp_permease"/>
</dbReference>
<keyword evidence="4" id="KW-0997">Cell inner membrane</keyword>
<gene>
    <name evidence="12" type="ORF">IHE71_23385</name>
</gene>
<evidence type="ECO:0000256" key="6">
    <source>
        <dbReference type="ARBA" id="ARBA00022692"/>
    </source>
</evidence>
<evidence type="ECO:0000256" key="9">
    <source>
        <dbReference type="ARBA" id="ARBA00035611"/>
    </source>
</evidence>
<keyword evidence="7 11" id="KW-1133">Transmembrane helix</keyword>
<name>A0ABR9N4N7_9MICO</name>
<evidence type="ECO:0000256" key="1">
    <source>
        <dbReference type="ARBA" id="ARBA00004651"/>
    </source>
</evidence>
<evidence type="ECO:0000313" key="12">
    <source>
        <dbReference type="EMBL" id="MBE1878642.1"/>
    </source>
</evidence>